<reference evidence="2" key="1">
    <citation type="submission" date="2021-02" db="EMBL/GenBank/DDBJ databases">
        <authorList>
            <person name="Dougan E. K."/>
            <person name="Rhodes N."/>
            <person name="Thang M."/>
            <person name="Chan C."/>
        </authorList>
    </citation>
    <scope>NUCLEOTIDE SEQUENCE</scope>
</reference>
<dbReference type="AlphaFoldDB" id="A0A813DCQ6"/>
<dbReference type="Proteomes" id="UP000654075">
    <property type="component" value="Unassembled WGS sequence"/>
</dbReference>
<protein>
    <recommendedName>
        <fullName evidence="1">EF-hand domain-containing protein</fullName>
    </recommendedName>
</protein>
<dbReference type="EMBL" id="CAJNNV010002106">
    <property type="protein sequence ID" value="CAE8586505.1"/>
    <property type="molecule type" value="Genomic_DNA"/>
</dbReference>
<keyword evidence="3" id="KW-1185">Reference proteome</keyword>
<dbReference type="GO" id="GO:0005509">
    <property type="term" value="F:calcium ion binding"/>
    <property type="evidence" value="ECO:0007669"/>
    <property type="project" value="InterPro"/>
</dbReference>
<evidence type="ECO:0000313" key="3">
    <source>
        <dbReference type="Proteomes" id="UP000654075"/>
    </source>
</evidence>
<accession>A0A813DCQ6</accession>
<dbReference type="PROSITE" id="PS50222">
    <property type="entry name" value="EF_HAND_2"/>
    <property type="match status" value="1"/>
</dbReference>
<feature type="domain" description="EF-hand" evidence="1">
    <location>
        <begin position="49"/>
        <end position="67"/>
    </location>
</feature>
<feature type="non-terminal residue" evidence="2">
    <location>
        <position position="67"/>
    </location>
</feature>
<sequence>FAFGIADSADRAPTSIEHLKLKVRTRNGLLFMDSAGFERLCLRELKFQLAQNEVTEIFRSMDPDEDG</sequence>
<dbReference type="InterPro" id="IPR002048">
    <property type="entry name" value="EF_hand_dom"/>
</dbReference>
<proteinExistence type="predicted"/>
<feature type="non-terminal residue" evidence="2">
    <location>
        <position position="1"/>
    </location>
</feature>
<organism evidence="2 3">
    <name type="scientific">Polarella glacialis</name>
    <name type="common">Dinoflagellate</name>
    <dbReference type="NCBI Taxonomy" id="89957"/>
    <lineage>
        <taxon>Eukaryota</taxon>
        <taxon>Sar</taxon>
        <taxon>Alveolata</taxon>
        <taxon>Dinophyceae</taxon>
        <taxon>Suessiales</taxon>
        <taxon>Suessiaceae</taxon>
        <taxon>Polarella</taxon>
    </lineage>
</organism>
<name>A0A813DCQ6_POLGL</name>
<comment type="caution">
    <text evidence="2">The sequence shown here is derived from an EMBL/GenBank/DDBJ whole genome shotgun (WGS) entry which is preliminary data.</text>
</comment>
<evidence type="ECO:0000313" key="2">
    <source>
        <dbReference type="EMBL" id="CAE8586505.1"/>
    </source>
</evidence>
<gene>
    <name evidence="2" type="ORF">PGLA1383_LOCUS5367</name>
</gene>
<evidence type="ECO:0000259" key="1">
    <source>
        <dbReference type="PROSITE" id="PS50222"/>
    </source>
</evidence>